<protein>
    <submittedName>
        <fullName evidence="3">Uncharacterized protein</fullName>
    </submittedName>
</protein>
<feature type="region of interest" description="Disordered" evidence="2">
    <location>
        <begin position="556"/>
        <end position="592"/>
    </location>
</feature>
<organism evidence="3">
    <name type="scientific">Aphanomyces astaci</name>
    <name type="common">Crayfish plague agent</name>
    <dbReference type="NCBI Taxonomy" id="112090"/>
    <lineage>
        <taxon>Eukaryota</taxon>
        <taxon>Sar</taxon>
        <taxon>Stramenopiles</taxon>
        <taxon>Oomycota</taxon>
        <taxon>Saprolegniomycetes</taxon>
        <taxon>Saprolegniales</taxon>
        <taxon>Verrucalvaceae</taxon>
        <taxon>Aphanomyces</taxon>
    </lineage>
</organism>
<evidence type="ECO:0000256" key="2">
    <source>
        <dbReference type="SAM" id="MobiDB-lite"/>
    </source>
</evidence>
<evidence type="ECO:0000313" key="3">
    <source>
        <dbReference type="EMBL" id="ETV87181.1"/>
    </source>
</evidence>
<feature type="coiled-coil region" evidence="1">
    <location>
        <begin position="361"/>
        <end position="388"/>
    </location>
</feature>
<dbReference type="RefSeq" id="XP_009823980.1">
    <property type="nucleotide sequence ID" value="XM_009825678.1"/>
</dbReference>
<dbReference type="GO" id="GO:0003341">
    <property type="term" value="P:cilium movement"/>
    <property type="evidence" value="ECO:0007669"/>
    <property type="project" value="InterPro"/>
</dbReference>
<dbReference type="InterPro" id="IPR033192">
    <property type="entry name" value="ODAD3"/>
</dbReference>
<dbReference type="GO" id="GO:0036158">
    <property type="term" value="P:outer dynein arm assembly"/>
    <property type="evidence" value="ECO:0007669"/>
    <property type="project" value="InterPro"/>
</dbReference>
<dbReference type="PANTHER" id="PTHR46518:SF1">
    <property type="entry name" value="OUTER DYNEIN ARM-DOCKING COMPLEX SUBUNIT 3"/>
    <property type="match status" value="1"/>
</dbReference>
<dbReference type="OrthoDB" id="71318at2759"/>
<sequence>MAASSVGFTNLADVAGTPGDSKDTSPPMRLSTPSKSTNDRHKKKVHGTSRRLLPLDLSAFDMTQKSKRIFQKKDLAEAVRRVNMPIMLLQRDPPPSVSEVPESDAAAAGNKDVAILEDGVNINARKYNERRRVAVAKEKELHHLLDEFKTMQLETETLEKIHNQESTGAKEIQRLNADIDECMLSMEEKMHTRRQLEHMIRRLQSNQVKFDSHISAMSVAVEASVREAEDVRVLCRQLEAGKSRTIQMLQDLQQQIVVERKIRGRELSENSIKAKNAERMEQWRLKRIKQRSELAAELRGDLSFDEERKLLREIDFKRKAGSDLSAANMEISQRAADHDQVFMQMKQVTGASSLQDVVDKFAAQNSSNASLEKEKARAEARLAAAKASKEGAIKSLNDLKASGIGGIELNRDVYTALESEILVAKGQLKGNKAAYDCLDGVLAAVRQGASSLVQRLVPFDDLLEINDEALAALTGKDSANDLLAVAEIKFAKVLELVGQQNGSVGGFNGYGGDADDGFDDHARGGGDVGDDVKHAVWTPTGNNDPVVHRNNIRVQARPGASAPSSGPPDSARSDVSSAAGGGGLLEDEEEATDGVMDVLVPSRDILKMSSNRHFAEIMRKQELAEKRKNAAERGISDEELTSKLKKKNQNEADKRLSANPTSRLGLPPGVCQKDDAITKSTAFVTQMPALL</sequence>
<feature type="region of interest" description="Disordered" evidence="2">
    <location>
        <begin position="628"/>
        <end position="669"/>
    </location>
</feature>
<dbReference type="GO" id="GO:0035253">
    <property type="term" value="C:ciliary rootlet"/>
    <property type="evidence" value="ECO:0007669"/>
    <property type="project" value="TreeGrafter"/>
</dbReference>
<feature type="compositionally biased region" description="Low complexity" evidence="2">
    <location>
        <begin position="556"/>
        <end position="578"/>
    </location>
</feature>
<feature type="compositionally biased region" description="Basic and acidic residues" evidence="2">
    <location>
        <begin position="628"/>
        <end position="656"/>
    </location>
</feature>
<dbReference type="EMBL" id="KI913116">
    <property type="protein sequence ID" value="ETV87181.1"/>
    <property type="molecule type" value="Genomic_DNA"/>
</dbReference>
<reference evidence="3" key="1">
    <citation type="submission" date="2013-12" db="EMBL/GenBank/DDBJ databases">
        <title>The Genome Sequence of Aphanomyces astaci APO3.</title>
        <authorList>
            <consortium name="The Broad Institute Genomics Platform"/>
            <person name="Russ C."/>
            <person name="Tyler B."/>
            <person name="van West P."/>
            <person name="Dieguez-Uribeondo J."/>
            <person name="Young S.K."/>
            <person name="Zeng Q."/>
            <person name="Gargeya S."/>
            <person name="Fitzgerald M."/>
            <person name="Abouelleil A."/>
            <person name="Alvarado L."/>
            <person name="Chapman S.B."/>
            <person name="Gainer-Dewar J."/>
            <person name="Goldberg J."/>
            <person name="Griggs A."/>
            <person name="Gujja S."/>
            <person name="Hansen M."/>
            <person name="Howarth C."/>
            <person name="Imamovic A."/>
            <person name="Ireland A."/>
            <person name="Larimer J."/>
            <person name="McCowan C."/>
            <person name="Murphy C."/>
            <person name="Pearson M."/>
            <person name="Poon T.W."/>
            <person name="Priest M."/>
            <person name="Roberts A."/>
            <person name="Saif S."/>
            <person name="Shea T."/>
            <person name="Sykes S."/>
            <person name="Wortman J."/>
            <person name="Nusbaum C."/>
            <person name="Birren B."/>
        </authorList>
    </citation>
    <scope>NUCLEOTIDE SEQUENCE [LARGE SCALE GENOMIC DNA]</scope>
    <source>
        <strain evidence="3">APO3</strain>
    </source>
</reference>
<dbReference type="VEuPathDB" id="FungiDB:H257_02156"/>
<gene>
    <name evidence="3" type="ORF">H257_02156</name>
</gene>
<dbReference type="GO" id="GO:0036064">
    <property type="term" value="C:ciliary basal body"/>
    <property type="evidence" value="ECO:0007669"/>
    <property type="project" value="TreeGrafter"/>
</dbReference>
<dbReference type="GeneID" id="20804152"/>
<evidence type="ECO:0000256" key="1">
    <source>
        <dbReference type="SAM" id="Coils"/>
    </source>
</evidence>
<feature type="compositionally biased region" description="Basic residues" evidence="2">
    <location>
        <begin position="40"/>
        <end position="49"/>
    </location>
</feature>
<dbReference type="PANTHER" id="PTHR46518">
    <property type="entry name" value="COILED-COIL DOMAIN-CONTAINING PROTEIN 151"/>
    <property type="match status" value="1"/>
</dbReference>
<feature type="region of interest" description="Disordered" evidence="2">
    <location>
        <begin position="1"/>
        <end position="50"/>
    </location>
</feature>
<accession>W4H6I0</accession>
<keyword evidence="1" id="KW-0175">Coiled coil</keyword>
<name>W4H6I0_APHAT</name>
<proteinExistence type="predicted"/>
<dbReference type="AlphaFoldDB" id="W4H6I0"/>
<dbReference type="GO" id="GO:0097542">
    <property type="term" value="C:ciliary tip"/>
    <property type="evidence" value="ECO:0007669"/>
    <property type="project" value="TreeGrafter"/>
</dbReference>